<keyword evidence="1" id="KW-1133">Transmembrane helix</keyword>
<evidence type="ECO:0000313" key="2">
    <source>
        <dbReference type="EMBL" id="SHE50391.1"/>
    </source>
</evidence>
<dbReference type="EMBL" id="FQUT01000001">
    <property type="protein sequence ID" value="SHE50391.1"/>
    <property type="molecule type" value="Genomic_DNA"/>
</dbReference>
<feature type="transmembrane region" description="Helical" evidence="1">
    <location>
        <begin position="73"/>
        <end position="95"/>
    </location>
</feature>
<evidence type="ECO:0008006" key="4">
    <source>
        <dbReference type="Google" id="ProtNLM"/>
    </source>
</evidence>
<dbReference type="OrthoDB" id="1274473at2"/>
<evidence type="ECO:0000256" key="1">
    <source>
        <dbReference type="SAM" id="Phobius"/>
    </source>
</evidence>
<organism evidence="2 3">
    <name type="scientific">Chryseobacterium arachidis</name>
    <dbReference type="NCBI Taxonomy" id="1416778"/>
    <lineage>
        <taxon>Bacteria</taxon>
        <taxon>Pseudomonadati</taxon>
        <taxon>Bacteroidota</taxon>
        <taxon>Flavobacteriia</taxon>
        <taxon>Flavobacteriales</taxon>
        <taxon>Weeksellaceae</taxon>
        <taxon>Chryseobacterium group</taxon>
        <taxon>Chryseobacterium</taxon>
    </lineage>
</organism>
<sequence length="132" mass="15261">MNFDFLDIFGVVMDVMELLGSNSSSSSYHEKSKIKKKRKYFTETVSAVFLLISTVLLFLVFKDPLPAENYVQTLIVVSLMGLTLSFLVFYILYVLEKYYFKSVFQWLLFSSSVILLFVSAVFCIYFKSGIFI</sequence>
<keyword evidence="1" id="KW-0472">Membrane</keyword>
<gene>
    <name evidence="2" type="ORF">SAMN05443633_101378</name>
</gene>
<protein>
    <recommendedName>
        <fullName evidence="4">Branched-chain amino acid ABC transporter substrate-binding protein</fullName>
    </recommendedName>
</protein>
<keyword evidence="1" id="KW-0812">Transmembrane</keyword>
<reference evidence="3" key="1">
    <citation type="submission" date="2016-11" db="EMBL/GenBank/DDBJ databases">
        <authorList>
            <person name="Varghese N."/>
            <person name="Submissions S."/>
        </authorList>
    </citation>
    <scope>NUCLEOTIDE SEQUENCE [LARGE SCALE GENOMIC DNA]</scope>
    <source>
        <strain evidence="3">DSM 27619</strain>
    </source>
</reference>
<dbReference type="RefSeq" id="WP_072952917.1">
    <property type="nucleotide sequence ID" value="NZ_FQUT01000001.1"/>
</dbReference>
<accession>A0A1M4U0T9</accession>
<keyword evidence="3" id="KW-1185">Reference proteome</keyword>
<feature type="transmembrane region" description="Helical" evidence="1">
    <location>
        <begin position="40"/>
        <end position="61"/>
    </location>
</feature>
<dbReference type="Proteomes" id="UP000184518">
    <property type="component" value="Unassembled WGS sequence"/>
</dbReference>
<feature type="transmembrane region" description="Helical" evidence="1">
    <location>
        <begin position="107"/>
        <end position="127"/>
    </location>
</feature>
<dbReference type="STRING" id="1416778.SAMN05443633_101378"/>
<dbReference type="AlphaFoldDB" id="A0A1M4U0T9"/>
<name>A0A1M4U0T9_9FLAO</name>
<evidence type="ECO:0000313" key="3">
    <source>
        <dbReference type="Proteomes" id="UP000184518"/>
    </source>
</evidence>
<proteinExistence type="predicted"/>